<comment type="caution">
    <text evidence="5">The sequence shown here is derived from an EMBL/GenBank/DDBJ whole genome shotgun (WGS) entry which is preliminary data.</text>
</comment>
<keyword evidence="2 4" id="KW-0732">Signal</keyword>
<keyword evidence="6" id="KW-1185">Reference proteome</keyword>
<evidence type="ECO:0000256" key="4">
    <source>
        <dbReference type="SAM" id="SignalP"/>
    </source>
</evidence>
<keyword evidence="1" id="KW-0433">Leucine-rich repeat</keyword>
<dbReference type="Proteomes" id="UP001107558">
    <property type="component" value="Chromosome 2"/>
</dbReference>
<protein>
    <submittedName>
        <fullName evidence="5">Uncharacterized protein</fullName>
    </submittedName>
</protein>
<dbReference type="InterPro" id="IPR050541">
    <property type="entry name" value="LRR_TM_domain-containing"/>
</dbReference>
<gene>
    <name evidence="5" type="ORF">PVAND_006225</name>
</gene>
<keyword evidence="3" id="KW-0677">Repeat</keyword>
<dbReference type="Gene3D" id="3.80.10.10">
    <property type="entry name" value="Ribonuclease Inhibitor"/>
    <property type="match status" value="1"/>
</dbReference>
<organism evidence="5 6">
    <name type="scientific">Polypedilum vanderplanki</name>
    <name type="common">Sleeping chironomid midge</name>
    <dbReference type="NCBI Taxonomy" id="319348"/>
    <lineage>
        <taxon>Eukaryota</taxon>
        <taxon>Metazoa</taxon>
        <taxon>Ecdysozoa</taxon>
        <taxon>Arthropoda</taxon>
        <taxon>Hexapoda</taxon>
        <taxon>Insecta</taxon>
        <taxon>Pterygota</taxon>
        <taxon>Neoptera</taxon>
        <taxon>Endopterygota</taxon>
        <taxon>Diptera</taxon>
        <taxon>Nematocera</taxon>
        <taxon>Chironomoidea</taxon>
        <taxon>Chironomidae</taxon>
        <taxon>Chironominae</taxon>
        <taxon>Polypedilum</taxon>
        <taxon>Polypedilum</taxon>
    </lineage>
</organism>
<accession>A0A9J6C3E5</accession>
<feature type="signal peptide" evidence="4">
    <location>
        <begin position="1"/>
        <end position="20"/>
    </location>
</feature>
<evidence type="ECO:0000313" key="6">
    <source>
        <dbReference type="Proteomes" id="UP001107558"/>
    </source>
</evidence>
<evidence type="ECO:0000256" key="3">
    <source>
        <dbReference type="ARBA" id="ARBA00022737"/>
    </source>
</evidence>
<dbReference type="InterPro" id="IPR032675">
    <property type="entry name" value="LRR_dom_sf"/>
</dbReference>
<dbReference type="GO" id="GO:0005886">
    <property type="term" value="C:plasma membrane"/>
    <property type="evidence" value="ECO:0007669"/>
    <property type="project" value="TreeGrafter"/>
</dbReference>
<dbReference type="EMBL" id="JADBJN010000002">
    <property type="protein sequence ID" value="KAG5676384.1"/>
    <property type="molecule type" value="Genomic_DNA"/>
</dbReference>
<dbReference type="InterPro" id="IPR001611">
    <property type="entry name" value="Leu-rich_rpt"/>
</dbReference>
<dbReference type="AlphaFoldDB" id="A0A9J6C3E5"/>
<evidence type="ECO:0000256" key="2">
    <source>
        <dbReference type="ARBA" id="ARBA00022729"/>
    </source>
</evidence>
<sequence length="200" mass="22749">MKFVFFSCILIASILSISSAGKLYCKFVDQYLGYSCEVQNSTAYDGSKIEVDEIIGEHLPNKTNDDVIRVSISNIQGINSIPTGITKFFKNIEDFEYIDQGLTEINSSDLKEFTKVESLGLHYNELERIESGLFQFNPLLRAVYLHENKIKHIDPFVFSKLPNLKGVTVSDNVCKLSKTYGWFSTMKLIEQIENRACFSN</sequence>
<name>A0A9J6C3E5_POLVA</name>
<reference evidence="5" key="1">
    <citation type="submission" date="2021-03" db="EMBL/GenBank/DDBJ databases">
        <title>Chromosome level genome of the anhydrobiotic midge Polypedilum vanderplanki.</title>
        <authorList>
            <person name="Yoshida Y."/>
            <person name="Kikawada T."/>
            <person name="Gusev O."/>
        </authorList>
    </citation>
    <scope>NUCLEOTIDE SEQUENCE</scope>
    <source>
        <strain evidence="5">NIAS01</strain>
        <tissue evidence="5">Whole body or cell culture</tissue>
    </source>
</reference>
<dbReference type="SUPFAM" id="SSF52058">
    <property type="entry name" value="L domain-like"/>
    <property type="match status" value="1"/>
</dbReference>
<evidence type="ECO:0000256" key="1">
    <source>
        <dbReference type="ARBA" id="ARBA00022614"/>
    </source>
</evidence>
<dbReference type="Pfam" id="PF13855">
    <property type="entry name" value="LRR_8"/>
    <property type="match status" value="1"/>
</dbReference>
<feature type="chain" id="PRO_5039941529" evidence="4">
    <location>
        <begin position="21"/>
        <end position="200"/>
    </location>
</feature>
<dbReference type="PANTHER" id="PTHR24369:SF210">
    <property type="entry name" value="CHAOPTIN-RELATED"/>
    <property type="match status" value="1"/>
</dbReference>
<evidence type="ECO:0000313" key="5">
    <source>
        <dbReference type="EMBL" id="KAG5676384.1"/>
    </source>
</evidence>
<dbReference type="OrthoDB" id="1081807at2759"/>
<proteinExistence type="predicted"/>
<dbReference type="PANTHER" id="PTHR24369">
    <property type="entry name" value="ANTIGEN BSP, PUTATIVE-RELATED"/>
    <property type="match status" value="1"/>
</dbReference>